<feature type="region of interest" description="Disordered" evidence="21">
    <location>
        <begin position="2207"/>
        <end position="2444"/>
    </location>
</feature>
<dbReference type="Gene3D" id="3.90.176.10">
    <property type="entry name" value="Toxin ADP-ribosyltransferase, Chain A, domain 1"/>
    <property type="match status" value="1"/>
</dbReference>
<proteinExistence type="predicted"/>
<keyword evidence="4" id="KW-1032">Host cell membrane</keyword>
<keyword evidence="14" id="KW-0460">Magnesium</keyword>
<keyword evidence="24" id="KW-1185">Reference proteome</keyword>
<feature type="region of interest" description="Disordered" evidence="21">
    <location>
        <begin position="3759"/>
        <end position="3849"/>
    </location>
</feature>
<keyword evidence="18" id="KW-0472">Membrane</keyword>
<keyword evidence="13" id="KW-0068">Autocatalytic cleavage</keyword>
<evidence type="ECO:0000256" key="15">
    <source>
        <dbReference type="ARBA" id="ARBA00022870"/>
    </source>
</evidence>
<keyword evidence="16" id="KW-0843">Virulence</keyword>
<feature type="compositionally biased region" description="Basic and acidic residues" evidence="21">
    <location>
        <begin position="2413"/>
        <end position="2423"/>
    </location>
</feature>
<evidence type="ECO:0000256" key="3">
    <source>
        <dbReference type="ARBA" id="ARBA00004613"/>
    </source>
</evidence>
<feature type="compositionally biased region" description="Basic and acidic residues" evidence="21">
    <location>
        <begin position="2228"/>
        <end position="2242"/>
    </location>
</feature>
<feature type="compositionally biased region" description="Basic and acidic residues" evidence="21">
    <location>
        <begin position="2611"/>
        <end position="2624"/>
    </location>
</feature>
<feature type="domain" description="Peptidase C80" evidence="22">
    <location>
        <begin position="3287"/>
        <end position="3484"/>
    </location>
</feature>
<feature type="compositionally biased region" description="Polar residues" evidence="21">
    <location>
        <begin position="2425"/>
        <end position="2434"/>
    </location>
</feature>
<feature type="compositionally biased region" description="Basic and acidic residues" evidence="21">
    <location>
        <begin position="3768"/>
        <end position="3777"/>
    </location>
</feature>
<keyword evidence="9" id="KW-0479">Metal-binding</keyword>
<feature type="compositionally biased region" description="Low complexity" evidence="21">
    <location>
        <begin position="1872"/>
        <end position="1882"/>
    </location>
</feature>
<evidence type="ECO:0000256" key="13">
    <source>
        <dbReference type="ARBA" id="ARBA00022813"/>
    </source>
</evidence>
<name>A0ABU8D5Q7_9GAMM</name>
<keyword evidence="15" id="KW-1043">Host membrane</keyword>
<feature type="compositionally biased region" description="Basic and acidic residues" evidence="21">
    <location>
        <begin position="2364"/>
        <end position="2376"/>
    </location>
</feature>
<evidence type="ECO:0000256" key="19">
    <source>
        <dbReference type="ARBA" id="ARBA00023200"/>
    </source>
</evidence>
<evidence type="ECO:0000256" key="8">
    <source>
        <dbReference type="ARBA" id="ARBA00022679"/>
    </source>
</evidence>
<dbReference type="Pfam" id="PF11713">
    <property type="entry name" value="Peptidase_C80"/>
    <property type="match status" value="2"/>
</dbReference>
<gene>
    <name evidence="23" type="ORF">V2J18_14195</name>
</gene>
<comment type="caution">
    <text evidence="23">The sequence shown here is derived from an EMBL/GenBank/DDBJ whole genome shotgun (WGS) entry which is preliminary data.</text>
</comment>
<evidence type="ECO:0000256" key="10">
    <source>
        <dbReference type="ARBA" id="ARBA00022737"/>
    </source>
</evidence>
<dbReference type="CDD" id="cd20503">
    <property type="entry name" value="C80_adhesin-like"/>
    <property type="match status" value="2"/>
</dbReference>
<evidence type="ECO:0000259" key="22">
    <source>
        <dbReference type="PROSITE" id="PS51771"/>
    </source>
</evidence>
<feature type="region of interest" description="Disordered" evidence="21">
    <location>
        <begin position="3436"/>
        <end position="3498"/>
    </location>
</feature>
<feature type="compositionally biased region" description="Basic and acidic residues" evidence="21">
    <location>
        <begin position="2435"/>
        <end position="2444"/>
    </location>
</feature>
<dbReference type="InterPro" id="IPR010069">
    <property type="entry name" value="CdiA_FHA1_rpt"/>
</dbReference>
<keyword evidence="12" id="KW-0788">Thiol protease</keyword>
<evidence type="ECO:0000256" key="4">
    <source>
        <dbReference type="ARBA" id="ARBA00022511"/>
    </source>
</evidence>
<dbReference type="SUPFAM" id="SSF56399">
    <property type="entry name" value="ADP-ribosylation"/>
    <property type="match status" value="1"/>
</dbReference>
<dbReference type="NCBIfam" id="TIGR01901">
    <property type="entry name" value="adhes_NPXG"/>
    <property type="match status" value="1"/>
</dbReference>
<dbReference type="SMART" id="SM00912">
    <property type="entry name" value="Haemagg_act"/>
    <property type="match status" value="1"/>
</dbReference>
<feature type="compositionally biased region" description="Basic and acidic residues" evidence="21">
    <location>
        <begin position="2280"/>
        <end position="2291"/>
    </location>
</feature>
<keyword evidence="7" id="KW-0645">Protease</keyword>
<dbReference type="NCBIfam" id="TIGR01731">
    <property type="entry name" value="fil_hemag_20aa"/>
    <property type="match status" value="10"/>
</dbReference>
<dbReference type="InterPro" id="IPR020974">
    <property type="entry name" value="CPD_dom"/>
</dbReference>
<evidence type="ECO:0000256" key="16">
    <source>
        <dbReference type="ARBA" id="ARBA00023026"/>
    </source>
</evidence>
<feature type="region of interest" description="Disordered" evidence="21">
    <location>
        <begin position="2591"/>
        <end position="2624"/>
    </location>
</feature>
<dbReference type="InterPro" id="IPR012334">
    <property type="entry name" value="Pectin_lyas_fold"/>
</dbReference>
<keyword evidence="8" id="KW-0808">Transferase</keyword>
<evidence type="ECO:0000256" key="17">
    <source>
        <dbReference type="ARBA" id="ARBA00023121"/>
    </source>
</evidence>
<comment type="cofactor">
    <cofactor evidence="1">
        <name>Mg(2+)</name>
        <dbReference type="ChEBI" id="CHEBI:18420"/>
    </cofactor>
</comment>
<dbReference type="Pfam" id="PF05860">
    <property type="entry name" value="TPS"/>
    <property type="match status" value="1"/>
</dbReference>
<dbReference type="Gene3D" id="3.40.50.11050">
    <property type="match status" value="2"/>
</dbReference>
<dbReference type="Proteomes" id="UP001387215">
    <property type="component" value="Unassembled WGS sequence"/>
</dbReference>
<protein>
    <submittedName>
        <fullName evidence="23">C80 family cysteine peptidase</fullName>
    </submittedName>
</protein>
<evidence type="ECO:0000256" key="14">
    <source>
        <dbReference type="ARBA" id="ARBA00022842"/>
    </source>
</evidence>
<feature type="domain" description="Peptidase C80" evidence="22">
    <location>
        <begin position="2437"/>
        <end position="2637"/>
    </location>
</feature>
<feature type="region of interest" description="Disordered" evidence="21">
    <location>
        <begin position="4124"/>
        <end position="4159"/>
    </location>
</feature>
<feature type="region of interest" description="Disordered" evidence="21">
    <location>
        <begin position="1862"/>
        <end position="1882"/>
    </location>
</feature>
<dbReference type="InterPro" id="IPR025157">
    <property type="entry name" value="Hemagglutinin_rpt"/>
</dbReference>
<accession>A0ABU8D5Q7</accession>
<dbReference type="InterPro" id="IPR011050">
    <property type="entry name" value="Pectin_lyase_fold/virulence"/>
</dbReference>
<evidence type="ECO:0000256" key="12">
    <source>
        <dbReference type="ARBA" id="ARBA00022807"/>
    </source>
</evidence>
<feature type="compositionally biased region" description="Low complexity" evidence="21">
    <location>
        <begin position="2212"/>
        <end position="2224"/>
    </location>
</feature>
<dbReference type="PROSITE" id="PS51771">
    <property type="entry name" value="CGT_MARTX_CPD"/>
    <property type="match status" value="2"/>
</dbReference>
<evidence type="ECO:0000313" key="23">
    <source>
        <dbReference type="EMBL" id="MEI2455825.1"/>
    </source>
</evidence>
<evidence type="ECO:0000256" key="5">
    <source>
        <dbReference type="ARBA" id="ARBA00022525"/>
    </source>
</evidence>
<evidence type="ECO:0000256" key="18">
    <source>
        <dbReference type="ARBA" id="ARBA00023136"/>
    </source>
</evidence>
<evidence type="ECO:0000256" key="21">
    <source>
        <dbReference type="SAM" id="MobiDB-lite"/>
    </source>
</evidence>
<dbReference type="Pfam" id="PF03496">
    <property type="entry name" value="ADPrib_exo_Tox"/>
    <property type="match status" value="1"/>
</dbReference>
<evidence type="ECO:0000256" key="20">
    <source>
        <dbReference type="ARBA" id="ARBA00023586"/>
    </source>
</evidence>
<organism evidence="23 24">
    <name type="scientific">Lysobacter firmicutimachus</name>
    <dbReference type="NCBI Taxonomy" id="1792846"/>
    <lineage>
        <taxon>Bacteria</taxon>
        <taxon>Pseudomonadati</taxon>
        <taxon>Pseudomonadota</taxon>
        <taxon>Gammaproteobacteria</taxon>
        <taxon>Lysobacterales</taxon>
        <taxon>Lysobacteraceae</taxon>
        <taxon>Lysobacter</taxon>
    </lineage>
</organism>
<keyword evidence="11" id="KW-0378">Hydrolase</keyword>
<dbReference type="InterPro" id="IPR038383">
    <property type="entry name" value="CPD_dom_sf"/>
</dbReference>
<dbReference type="RefSeq" id="WP_336132078.1">
    <property type="nucleotide sequence ID" value="NZ_JBANDL010000002.1"/>
</dbReference>
<evidence type="ECO:0000313" key="24">
    <source>
        <dbReference type="Proteomes" id="UP001387215"/>
    </source>
</evidence>
<sequence length="4159" mass="433118">MNAKLYRLIFDIRTGALIPVAEITCGAKKSPQSSAGGAGRAFVPRALCLMLALACHLPGSVLAQATPDQTAGASAPSVSNTANGTALINIVDPNASGLSHNKFTRFDVSAPGVVFNNSQADGVSKIGGYTINNPNLSRPANAILAEVTGNEASRISGALEVFGKSADLLIANQNGLYVNGLSTINANSLLLTTGRPIQAGAGFEVGGGQVNIAGPVNTTGLRFFDVVARSIELNGAVAGDAQLKFAAGLNAYDVGTREVRKLADGAVEGAPQYAISGSAVGAMHGSAVQLISTESGLGVRHAGTITSSGDIHISSDGALVVERGATVAADAGVQVSAAGLVNSGRIESVQNAGFVLGSLDNADTGQVRAGAALNVRAGSVTNTGVVSGVDALSLSASGQVDNRGQLLSQGDLSLSAAQMLNHGALAQVYGGVRSSLNVGGDLVNSDQAVWGGGDVTLSAGGALRNDGATISGAKVDMRSGAGVYNDSGASVEASDRLDINSDGTLNNIGGSRILADKTATVAATAGVVNEGGSSIASSGELVVASREGAVSNSGRAKLFGAKAATVSAKSGVTNFDQATIGSLGALAITSGAGVRNSNGSGIVADSVSITATGELYNQAAEISATKNVSATAGSIENREKGTVSATYIDLKSAGSITNAEGAIIAAGESTSLDGGEIVNDQATLQSAGNAQFRAARDITNTGGTIAATDRISIAARALRNNSRGTVAAGNLDIAAARVDNTGPGSALQAADGLSVTADLIHNSGELSADRVMAKAAQLTNSGRIAASTDAKLSAAALDNQTQGTIEAGQDATLDAGSYANTGKIVSGRNAELTLRGGGDFRLTGTTLAPSAHGALTLNVGRYSADRDLENIGDIRINAAGDIDLDNGLLSGGDIALNSAGDIRNRSLLWAKGDIQLRSDELRNESGAEIEALRDVKIDARAVTNAAGGRIVAKRDIAIDAERLQNEVTSSGGVKVTGESRGRKEHIDYHNAIRKDKYELSIGQTYNGTFVDKGKGLETLGSDIKVTAQGVIEAGGEMRLNQAAQKGKAATVKNSGQILSGNDLHVGGTVENIGVMRQVSLQEYLQRETYIEIKVKALEQRGNKEFNSLWELLDNIYSKEWSEGLGIAGINWDSREVNYAIQQFEDIPVYNQLLSKVFGPDWRAVDYDTLIERWNAFKGNVASKDPLKFTADKPATIAAGGSVLHADGSGAFINGDGAKRENNKPLTVSVGSRQVETVEGNFAVAVNLGELIQSLRPADVWKNALSGVGAKKFVPNRAQSPDKAAKSDPGIYPLYETRLPFIDQSQFYGSEYFFQQVGYNPGRTISVIGDNYLINELINQQVKRLTGGFLNSYYHSNGLRLAQQLLFNAGQVDDAIGLTVGVEPTRAQLDKLDRDIVWLVATQVDGQDVLVPTLYLASKTLTAIKEGRADGVAGVSAGKDVRISADAGGVSNVNGSISARGNVKIDSTSTVDNASGMGLDGGIRAGRKIEISAKGDVTNVGASIAAADVAVKTEGSFASQARTTYNDKGDLIVADKGAVDATGRVSIQADKDIKLQAARITGKDIELTAGNDVLTSDIHEVESRLQHKTGSAGFLGLGSSSETTKTVSAIAQGTQIVASGEGSTLKVEAGRDIALEGGEYAADQGTFKAGRNSTAKTSQDYSHTETKVVKEGLVVGVQGGIGGYGAGAEWGLDGPKVAVATPQNQSAGSDKVITGELGSARIGYERVEETTTHDTVKNRNAKFNFGSKLDVIAGGTADLGGADIRAVKGEGDNRVNGDISIVAADVKTTKYEDVDERSTQTKNTFAGLSSSVQSSVADTVGKSMTLANKTKEGMEVDPGLTALQAAGDATNLAFNDLAASSTKVGIRHEETTSKSSTRSENTSSIVGNIKIKSTQGDIALSGVTLDGGKGSVELDSARDIKLGAAKTTTHSESTTQSHDVTLLEASASVAPGGAGIGLSTGYQGSIDKTVESGASYSHTQVNGGSVTLKSKRDTALVGATVEADDVTLDVGRNLKVESVQDTSQMRHETGNWGATVGAAVTTQSIVAPTFSVNGGGGADYDNSALTNTQSGIKASKNLVAKVGGNVHLKGGHLVDENGGGSLDVAGRIVAEELQDSRHKDGGSGGGGGGISKTGLASVDLSIERVDQVHYEATQHATLAGLSVNAAGGTRGRVNTDAGKLETVTEDRKIAGNSAGITIGVGDVKESLGKKIGSSDSGKSGASDGSRSSRKADDAATAPRKPEAESVAAKPDGTTSPAQDDGRSQSVAGDASLQVQLPRVAESTDTRGGDRGRIGLADNQRAGRTNPAVVPNAPSRSSGESVATKPDGVASPAVGDGRSRSAAGDALSRTQAPRAAESADGAGGSERGRGRVGNDQETGRTNLAEVPDSPNGRAVDGADTEVAQSDAARSVVANGDDRQGPEVEAGRSQSLTTVNKDSADAAKPTDKYDQRVIVQLESDATSEASAKRIFDKHPDNSVLIKRDALGNHAVVEGELRAEGGRTKLELVGHGDGAGDGAGSTRLAGLDAAGLAQEVAGLRDELSQGGRAQVDLAKVNTVGCDTGSCTRPGLAQDVGQDLQARGIDVPVKGYDGRVGLTETGHKRPVEEGGLGRNRRGDGRTDADGGQKVLSDDVVRNELDRYRSSVPDAELAKLKQRLGAVQTKEFEKAAVDRERAEVLASMLEGAPQSSIDKAPKAKAKERLEQEWKSLTAEIKSLAESENSEQAWSRILESHQKKLSDDDAFKTLKSRVDALVSNDFQKKASQRELAAISHDLQKSVAEFQKPTNPAPRDMARVPTEVMTNWMSGVQQTISELPSGPARKSLEGLLADAESQWLKHDLKTGDVRSMLEKAVTSLGSGEVPQGRKLKDLAARLDGELAEYGRDQQPPATRLFDNVYGRTFETAMVDHLVRNPPEDVKRSMEQFGAALWKSIAEKESDRNFDRAIETLRSTLDKSDNRRFWMAEFEKKNPEYKEFLSLTSPADPDAYDKVVARRKELLKTILNKPVQDGLDVIARPFLAVKLATELKSGSSGSIELPGVRTANDNYGAIQSSVGRVDPGNILKIGQRSTQLAANAAPPDIREKVIPSGRMAGITLAHQPPAAGTSADGGSSKRPTLSNEPIYPDSERLRELSGAHKSEKPTTAAMLELENGIPFGSGVSGSTNLIVHMVDAANKKGAQIDPRHAMLAAGMFLTYDGGHSLHEMLWTLNQTEGKAKHGILNGHQTVEPDASKFKADYQAYFDGFKNDPKTKALLDQAVKRGFDAMRDLRRERVCCDPFAPAERPEDAGKRTGGASKPTDKYDQRVLVNLQPGDAISVQSARRAFEKHPDNSVLMERDAQGNHVVVAGKLHPDGGRTKLELFGHGDGAGGGTSSKRLAGLDAAGLVQEVTGLRDELSQDGRAPVDLAKVNTVGCDTGSCTRPGLAQDVGRGLQARGIDVPVKGYDGRVGLNDGGQKRRVETGGLGRPSDTSADESDRGGDASASAPPLAAGLPPPPPPSSGADFAKLMADAASKKKAEAAATKREAEKQGMTGLTDNDAALIRTYSGQSYSPINKFLRGQENTSALRDMLLSKGYLDDNDTPLNSAEFESAARAFLGDMTRAMLKLPPPQGLEVTYRGLALDTAGLEGLKRSYMSEGSIVTSESFLSTSPSKSWINDTILVIDLPPGHAARDIGAVAAFKGEDEVLMPPGTKLRIDEVLVPGNPKFMEKRESLPLSDTSKGKKDGIKRIIKVTALPYDASSFPDSVGQAPKVEAEGSQSLVKAGAGFASASKPAEGRGQRAPDRVGAPKTTQVAFGRGVSSPARPEPLQRGTGIGGGAGTGVSYPPLKSKTGAGTTETGHKRPAESGSSASAPKDRAIIKQVEREFVTPQHRLAIEEASRQGNFAISFRAAGPATLAALEKGAAAKGHDILEKTIKSSSMAKAYGENSPEMQKVRDAGIEGYVGHWDKNGKLKGIYLSSEHGLGDAVDGNVYPIDMDRLEESLSALKKKANWQALPFTGDYDAHDMLTFRGAGRPHTPLVGSKTERSIMGGINRSVAAVDKNRPVEAIEHNVIRHGPQVNFSSYMLKNEAGKVKKDGGLLGVVARPGEFPVAMVDRGKWSIINDANELAEYYKSVGAQVKETWNPDGVRTFKDSATRPGVVNYGRSDDKTAKPAVPKAQKPTTGK</sequence>
<evidence type="ECO:0000256" key="2">
    <source>
        <dbReference type="ARBA" id="ARBA00004165"/>
    </source>
</evidence>
<keyword evidence="5" id="KW-0964">Secreted</keyword>
<dbReference type="SUPFAM" id="SSF51126">
    <property type="entry name" value="Pectin lyase-like"/>
    <property type="match status" value="1"/>
</dbReference>
<evidence type="ECO:0000256" key="6">
    <source>
        <dbReference type="ARBA" id="ARBA00022656"/>
    </source>
</evidence>
<feature type="compositionally biased region" description="Low complexity" evidence="21">
    <location>
        <begin position="3474"/>
        <end position="3485"/>
    </location>
</feature>
<evidence type="ECO:0000256" key="1">
    <source>
        <dbReference type="ARBA" id="ARBA00001946"/>
    </source>
</evidence>
<dbReference type="InterPro" id="IPR008638">
    <property type="entry name" value="FhaB/CdiA-like_TPS"/>
</dbReference>
<keyword evidence="10" id="KW-0677">Repeat</keyword>
<dbReference type="PROSITE" id="PS51996">
    <property type="entry name" value="TR_MART"/>
    <property type="match status" value="1"/>
</dbReference>
<evidence type="ECO:0000256" key="7">
    <source>
        <dbReference type="ARBA" id="ARBA00022670"/>
    </source>
</evidence>
<dbReference type="Gene3D" id="2.160.20.10">
    <property type="entry name" value="Single-stranded right-handed beta-helix, Pectin lyase-like"/>
    <property type="match status" value="2"/>
</dbReference>
<evidence type="ECO:0000256" key="9">
    <source>
        <dbReference type="ARBA" id="ARBA00022723"/>
    </source>
</evidence>
<keyword evidence="6" id="KW-0800">Toxin</keyword>
<evidence type="ECO:0000256" key="11">
    <source>
        <dbReference type="ARBA" id="ARBA00022801"/>
    </source>
</evidence>
<dbReference type="EMBL" id="JBANDL010000002">
    <property type="protein sequence ID" value="MEI2455825.1"/>
    <property type="molecule type" value="Genomic_DNA"/>
</dbReference>
<dbReference type="Pfam" id="PF13332">
    <property type="entry name" value="Fil_haemagg_2"/>
    <property type="match status" value="1"/>
</dbReference>
<reference evidence="23 24" key="1">
    <citation type="submission" date="2024-02" db="EMBL/GenBank/DDBJ databases">
        <title>Lysobacter Genome Sequencing and Mining.</title>
        <authorList>
            <person name="Bierman J."/>
            <person name="Walker M.C."/>
        </authorList>
    </citation>
    <scope>NUCLEOTIDE SEQUENCE [LARGE SCALE GENOMIC DNA]</scope>
    <source>
        <strain evidence="23 24">PB6250</strain>
    </source>
</reference>
<comment type="subcellular location">
    <subcellularLocation>
        <location evidence="2">Host cell membrane</location>
    </subcellularLocation>
    <subcellularLocation>
        <location evidence="20">Host cytoplasm</location>
        <location evidence="20">Host cytosol</location>
    </subcellularLocation>
    <subcellularLocation>
        <location evidence="3">Secreted</location>
    </subcellularLocation>
</comment>
<feature type="region of interest" description="Disordered" evidence="21">
    <location>
        <begin position="3094"/>
        <end position="3120"/>
    </location>
</feature>
<keyword evidence="19" id="KW-1035">Host cytoplasm</keyword>
<feature type="region of interest" description="Disordered" evidence="21">
    <location>
        <begin position="3272"/>
        <end position="3294"/>
    </location>
</feature>
<dbReference type="InterPro" id="IPR003540">
    <property type="entry name" value="ADP-ribosyltransferase"/>
</dbReference>
<keyword evidence="17" id="KW-0446">Lipid-binding</keyword>